<dbReference type="VEuPathDB" id="VectorBase:SSCA002934"/>
<feature type="region of interest" description="Disordered" evidence="1">
    <location>
        <begin position="328"/>
        <end position="381"/>
    </location>
</feature>
<reference evidence="2" key="3">
    <citation type="submission" date="2020-01" db="EMBL/GenBank/DDBJ databases">
        <authorList>
            <person name="Korhonen P.K.K."/>
            <person name="Guangxu M.G."/>
            <person name="Wang T.W."/>
            <person name="Stroehlein A.J.S."/>
            <person name="Young N.D."/>
            <person name="Ang C.-S.A."/>
            <person name="Fernando D.W.F."/>
            <person name="Lu H.L."/>
            <person name="Taylor S.T."/>
            <person name="Ehtesham M.E.M."/>
            <person name="Najaraj S.H.N."/>
            <person name="Harsha G.H.G."/>
            <person name="Madugundu A.M."/>
            <person name="Renuse S.R."/>
            <person name="Holt D.H."/>
            <person name="Pandey A.P."/>
            <person name="Papenfuss A.P."/>
            <person name="Gasser R.B.G."/>
            <person name="Fischer K.F."/>
        </authorList>
    </citation>
    <scope>NUCLEOTIDE SEQUENCE</scope>
    <source>
        <strain evidence="2">SSS_KF_BRIS2020</strain>
    </source>
</reference>
<reference evidence="4" key="4">
    <citation type="submission" date="2022-06" db="UniProtKB">
        <authorList>
            <consortium name="EnsemblMetazoa"/>
        </authorList>
    </citation>
    <scope>IDENTIFICATION</scope>
</reference>
<reference evidence="5" key="2">
    <citation type="journal article" date="2020" name="PLoS Negl. Trop. Dis.">
        <title>High-quality nuclear genome for Sarcoptes scabiei-A critical resource for a neglected parasite.</title>
        <authorList>
            <person name="Korhonen P.K."/>
            <person name="Gasser R.B."/>
            <person name="Ma G."/>
            <person name="Wang T."/>
            <person name="Stroehlein A.J."/>
            <person name="Young N.D."/>
            <person name="Ang C.S."/>
            <person name="Fernando D.D."/>
            <person name="Lu H.C."/>
            <person name="Taylor S."/>
            <person name="Reynolds S.L."/>
            <person name="Mofiz E."/>
            <person name="Najaraj S.H."/>
            <person name="Gowda H."/>
            <person name="Madugundu A."/>
            <person name="Renuse S."/>
            <person name="Holt D."/>
            <person name="Pandey A."/>
            <person name="Papenfuss A.T."/>
            <person name="Fischer K."/>
        </authorList>
    </citation>
    <scope>NUCLEOTIDE SEQUENCE [LARGE SCALE GENOMIC DNA]</scope>
</reference>
<feature type="compositionally biased region" description="Polar residues" evidence="1">
    <location>
        <begin position="334"/>
        <end position="343"/>
    </location>
</feature>
<dbReference type="Proteomes" id="UP000616769">
    <property type="component" value="Unassembled WGS sequence"/>
</dbReference>
<evidence type="ECO:0000313" key="5">
    <source>
        <dbReference type="Proteomes" id="UP000070412"/>
    </source>
</evidence>
<gene>
    <name evidence="3" type="ORF">QR98_0028670</name>
    <name evidence="2" type="ORF">SSS_6218</name>
</gene>
<feature type="region of interest" description="Disordered" evidence="1">
    <location>
        <begin position="242"/>
        <end position="262"/>
    </location>
</feature>
<name>A0A132A0J7_SARSC</name>
<evidence type="ECO:0000313" key="4">
    <source>
        <dbReference type="EnsemblMetazoa" id="KAF7489404.1"/>
    </source>
</evidence>
<feature type="region of interest" description="Disordered" evidence="1">
    <location>
        <begin position="87"/>
        <end position="108"/>
    </location>
</feature>
<evidence type="ECO:0000256" key="1">
    <source>
        <dbReference type="SAM" id="MobiDB-lite"/>
    </source>
</evidence>
<dbReference type="EnsemblMetazoa" id="SSS_6218s_mrna">
    <property type="protein sequence ID" value="KAF7489404.1"/>
    <property type="gene ID" value="SSS_6218"/>
</dbReference>
<sequence>MPGIFDSNQNAKEIDHNNLETNICVFNQNCLAETLSSSETSTFSTASILGTNDRFLSQTSSIDHSLVERSSSPNVLIFEKAPNLLPSNDDGYDSASQKQITTDESSLDDELENYENHHKNRSDAVVIPKLNRNQSFPVDIKRSKTIRGILKYPVGWPRRALSESESDGIIDVPLSIDLASLWIANSPGHSNNFLSKSVQYSFDSDAIDQDLDDLDRPKKCVTFADKQATYVFRPNSSILGRRQKNQKKAKKKKERELKKLGTSPSEEISFDVNVRERHTEIMYDYEDDFSSSNELSTSETSGCETSSASECSADEAVIGEEEPIILYKEESEYRQSPSNILIDSNQKNSNNKIKRKNCRKKNRKNKQSMRTFLETGGYDSD</sequence>
<evidence type="ECO:0000313" key="3">
    <source>
        <dbReference type="EMBL" id="KPM04421.1"/>
    </source>
</evidence>
<feature type="compositionally biased region" description="Polar residues" evidence="1">
    <location>
        <begin position="94"/>
        <end position="104"/>
    </location>
</feature>
<dbReference type="EMBL" id="WVUK01000065">
    <property type="protein sequence ID" value="KAF7489404.1"/>
    <property type="molecule type" value="Genomic_DNA"/>
</dbReference>
<accession>A0A132A0J7</accession>
<feature type="region of interest" description="Disordered" evidence="1">
    <location>
        <begin position="285"/>
        <end position="314"/>
    </location>
</feature>
<dbReference type="EMBL" id="JXLN01008777">
    <property type="protein sequence ID" value="KPM04421.1"/>
    <property type="molecule type" value="Genomic_DNA"/>
</dbReference>
<dbReference type="Proteomes" id="UP000070412">
    <property type="component" value="Unassembled WGS sequence"/>
</dbReference>
<feature type="compositionally biased region" description="Basic residues" evidence="1">
    <location>
        <begin position="352"/>
        <end position="367"/>
    </location>
</feature>
<proteinExistence type="predicted"/>
<keyword evidence="5" id="KW-1185">Reference proteome</keyword>
<dbReference type="AlphaFoldDB" id="A0A132A0J7"/>
<reference evidence="3 6" key="1">
    <citation type="journal article" date="2015" name="Parasit. Vectors">
        <title>Draft genome of the scabies mite.</title>
        <authorList>
            <person name="Rider S.D.Jr."/>
            <person name="Morgan M.S."/>
            <person name="Arlian L.G."/>
        </authorList>
    </citation>
    <scope>NUCLEOTIDE SEQUENCE [LARGE SCALE GENOMIC DNA]</scope>
    <source>
        <strain evidence="3">Arlian Lab</strain>
    </source>
</reference>
<organism evidence="3 6">
    <name type="scientific">Sarcoptes scabiei</name>
    <name type="common">Itch mite</name>
    <name type="synonym">Acarus scabiei</name>
    <dbReference type="NCBI Taxonomy" id="52283"/>
    <lineage>
        <taxon>Eukaryota</taxon>
        <taxon>Metazoa</taxon>
        <taxon>Ecdysozoa</taxon>
        <taxon>Arthropoda</taxon>
        <taxon>Chelicerata</taxon>
        <taxon>Arachnida</taxon>
        <taxon>Acari</taxon>
        <taxon>Acariformes</taxon>
        <taxon>Sarcoptiformes</taxon>
        <taxon>Astigmata</taxon>
        <taxon>Psoroptidia</taxon>
        <taxon>Sarcoptoidea</taxon>
        <taxon>Sarcoptidae</taxon>
        <taxon>Sarcoptinae</taxon>
        <taxon>Sarcoptes</taxon>
    </lineage>
</organism>
<evidence type="ECO:0000313" key="2">
    <source>
        <dbReference type="EMBL" id="KAF7489404.1"/>
    </source>
</evidence>
<feature type="compositionally biased region" description="Low complexity" evidence="1">
    <location>
        <begin position="290"/>
        <end position="311"/>
    </location>
</feature>
<evidence type="ECO:0000313" key="6">
    <source>
        <dbReference type="Proteomes" id="UP000616769"/>
    </source>
</evidence>
<feature type="compositionally biased region" description="Basic residues" evidence="1">
    <location>
        <begin position="242"/>
        <end position="253"/>
    </location>
</feature>
<protein>
    <submittedName>
        <fullName evidence="3 4">Uncharacterized protein</fullName>
    </submittedName>
</protein>
<dbReference type="OrthoDB" id="6516985at2759"/>